<evidence type="ECO:0008006" key="3">
    <source>
        <dbReference type="Google" id="ProtNLM"/>
    </source>
</evidence>
<organism evidence="1 2">
    <name type="scientific">Eiseniibacteriota bacterium</name>
    <dbReference type="NCBI Taxonomy" id="2212470"/>
    <lineage>
        <taxon>Bacteria</taxon>
        <taxon>Candidatus Eiseniibacteriota</taxon>
    </lineage>
</organism>
<protein>
    <recommendedName>
        <fullName evidence="3">Phosphate/phosphite/phosphonate ABC transporter substrate-binding protein</fullName>
    </recommendedName>
</protein>
<proteinExistence type="predicted"/>
<gene>
    <name evidence="1" type="ORF">KC729_02870</name>
</gene>
<accession>A0A956RML6</accession>
<name>A0A956RML6_UNCEI</name>
<dbReference type="SUPFAM" id="SSF53850">
    <property type="entry name" value="Periplasmic binding protein-like II"/>
    <property type="match status" value="1"/>
</dbReference>
<reference evidence="1" key="2">
    <citation type="journal article" date="2021" name="Microbiome">
        <title>Successional dynamics and alternative stable states in a saline activated sludge microbial community over 9 years.</title>
        <authorList>
            <person name="Wang Y."/>
            <person name="Ye J."/>
            <person name="Ju F."/>
            <person name="Liu L."/>
            <person name="Boyd J.A."/>
            <person name="Deng Y."/>
            <person name="Parks D.H."/>
            <person name="Jiang X."/>
            <person name="Yin X."/>
            <person name="Woodcroft B.J."/>
            <person name="Tyson G.W."/>
            <person name="Hugenholtz P."/>
            <person name="Polz M.F."/>
            <person name="Zhang T."/>
        </authorList>
    </citation>
    <scope>NUCLEOTIDE SEQUENCE</scope>
    <source>
        <strain evidence="1">HKST-UBA01</strain>
    </source>
</reference>
<evidence type="ECO:0000313" key="2">
    <source>
        <dbReference type="Proteomes" id="UP000697710"/>
    </source>
</evidence>
<feature type="non-terminal residue" evidence="1">
    <location>
        <position position="68"/>
    </location>
</feature>
<dbReference type="AlphaFoldDB" id="A0A956RML6"/>
<reference evidence="1" key="1">
    <citation type="submission" date="2020-04" db="EMBL/GenBank/DDBJ databases">
        <authorList>
            <person name="Zhang T."/>
        </authorList>
    </citation>
    <scope>NUCLEOTIDE SEQUENCE</scope>
    <source>
        <strain evidence="1">HKST-UBA01</strain>
    </source>
</reference>
<sequence length="68" mass="7925">MSRTLVLGAVAYDPKVVTIWDGFRHYFAEHGLDFDYVLYSNYERQVEGHFAGHYDVAWNSPLAWIEAE</sequence>
<dbReference type="Proteomes" id="UP000697710">
    <property type="component" value="Unassembled WGS sequence"/>
</dbReference>
<dbReference type="EMBL" id="JAGQHR010000047">
    <property type="protein sequence ID" value="MCA9726596.1"/>
    <property type="molecule type" value="Genomic_DNA"/>
</dbReference>
<comment type="caution">
    <text evidence="1">The sequence shown here is derived from an EMBL/GenBank/DDBJ whole genome shotgun (WGS) entry which is preliminary data.</text>
</comment>
<evidence type="ECO:0000313" key="1">
    <source>
        <dbReference type="EMBL" id="MCA9726596.1"/>
    </source>
</evidence>